<gene>
    <name evidence="3" type="ORF">ORV05_12005</name>
</gene>
<dbReference type="Pfam" id="PF11716">
    <property type="entry name" value="MDMPI_N"/>
    <property type="match status" value="1"/>
</dbReference>
<dbReference type="InterPro" id="IPR024344">
    <property type="entry name" value="MDMPI_metal-binding"/>
</dbReference>
<dbReference type="Gene3D" id="3.30.1050.20">
    <property type="match status" value="1"/>
</dbReference>
<sequence>MTPEEQALRERQGPGARYDSPDAPARELAWARRGTAYFARKLNELSDTGLDGPSLLPGWSRRHVIAHVGYNARALTRLLTWARTGEETPMYASPQQRDTEIGLGASLPARALRHLFAHSETHLNTEWRDLPGPAWDAEVRTAQGRLVPARETAWMRTREVWVHALDLDNGASTRDFPPDLLDELAADVLRAWQRRKEQVRLTLAPTGRDPLVLGEDGGPTVSGAMPDLVRWLIGRGARGLESDSGDVPGIPRWF</sequence>
<evidence type="ECO:0000256" key="1">
    <source>
        <dbReference type="SAM" id="MobiDB-lite"/>
    </source>
</evidence>
<protein>
    <submittedName>
        <fullName evidence="3">Maleylpyruvate isomerase family mycothiol-dependent enzyme</fullName>
    </submittedName>
</protein>
<keyword evidence="4" id="KW-1185">Reference proteome</keyword>
<feature type="compositionally biased region" description="Basic and acidic residues" evidence="1">
    <location>
        <begin position="1"/>
        <end position="12"/>
    </location>
</feature>
<evidence type="ECO:0000259" key="2">
    <source>
        <dbReference type="Pfam" id="PF11716"/>
    </source>
</evidence>
<reference evidence="3" key="1">
    <citation type="submission" date="2022-11" db="EMBL/GenBank/DDBJ databases">
        <authorList>
            <person name="Mo P."/>
        </authorList>
    </citation>
    <scope>NUCLEOTIDE SEQUENCE</scope>
    <source>
        <strain evidence="3">HUAS 11-8</strain>
    </source>
</reference>
<dbReference type="InterPro" id="IPR017517">
    <property type="entry name" value="Maleyloyr_isom"/>
</dbReference>
<dbReference type="NCBIfam" id="TIGR03083">
    <property type="entry name" value="maleylpyruvate isomerase family mycothiol-dependent enzyme"/>
    <property type="match status" value="1"/>
</dbReference>
<accession>A0ABY7B7Z6</accession>
<feature type="region of interest" description="Disordered" evidence="1">
    <location>
        <begin position="1"/>
        <end position="23"/>
    </location>
</feature>
<dbReference type="GO" id="GO:0016853">
    <property type="term" value="F:isomerase activity"/>
    <property type="evidence" value="ECO:0007669"/>
    <property type="project" value="UniProtKB-KW"/>
</dbReference>
<dbReference type="InterPro" id="IPR034660">
    <property type="entry name" value="DinB/YfiT-like"/>
</dbReference>
<evidence type="ECO:0000313" key="4">
    <source>
        <dbReference type="Proteomes" id="UP001163203"/>
    </source>
</evidence>
<dbReference type="SUPFAM" id="SSF109854">
    <property type="entry name" value="DinB/YfiT-like putative metalloenzymes"/>
    <property type="match status" value="1"/>
</dbReference>
<feature type="domain" description="Mycothiol-dependent maleylpyruvate isomerase metal-binding" evidence="2">
    <location>
        <begin position="32"/>
        <end position="167"/>
    </location>
</feature>
<dbReference type="RefSeq" id="WP_268758548.1">
    <property type="nucleotide sequence ID" value="NZ_CP113836.1"/>
</dbReference>
<name>A0ABY7B7Z6_9PSEU</name>
<dbReference type="EMBL" id="CP113836">
    <property type="protein sequence ID" value="WAL68455.1"/>
    <property type="molecule type" value="Genomic_DNA"/>
</dbReference>
<dbReference type="SUPFAM" id="SSF55718">
    <property type="entry name" value="SCP-like"/>
    <property type="match status" value="1"/>
</dbReference>
<organism evidence="3 4">
    <name type="scientific">Amycolatopsis cynarae</name>
    <dbReference type="NCBI Taxonomy" id="2995223"/>
    <lineage>
        <taxon>Bacteria</taxon>
        <taxon>Bacillati</taxon>
        <taxon>Actinomycetota</taxon>
        <taxon>Actinomycetes</taxon>
        <taxon>Pseudonocardiales</taxon>
        <taxon>Pseudonocardiaceae</taxon>
        <taxon>Amycolatopsis</taxon>
    </lineage>
</organism>
<dbReference type="Proteomes" id="UP001163203">
    <property type="component" value="Chromosome"/>
</dbReference>
<evidence type="ECO:0000313" key="3">
    <source>
        <dbReference type="EMBL" id="WAL68455.1"/>
    </source>
</evidence>
<dbReference type="InterPro" id="IPR036527">
    <property type="entry name" value="SCP2_sterol-bd_dom_sf"/>
</dbReference>
<keyword evidence="3" id="KW-0413">Isomerase</keyword>
<dbReference type="Gene3D" id="1.20.120.450">
    <property type="entry name" value="dinb family like domain"/>
    <property type="match status" value="1"/>
</dbReference>
<proteinExistence type="predicted"/>